<organism evidence="6 7">
    <name type="scientific">Serendipita vermifera MAFF 305830</name>
    <dbReference type="NCBI Taxonomy" id="933852"/>
    <lineage>
        <taxon>Eukaryota</taxon>
        <taxon>Fungi</taxon>
        <taxon>Dikarya</taxon>
        <taxon>Basidiomycota</taxon>
        <taxon>Agaricomycotina</taxon>
        <taxon>Agaricomycetes</taxon>
        <taxon>Sebacinales</taxon>
        <taxon>Serendipitaceae</taxon>
        <taxon>Serendipita</taxon>
    </lineage>
</organism>
<evidence type="ECO:0000256" key="5">
    <source>
        <dbReference type="ARBA" id="ARBA00023157"/>
    </source>
</evidence>
<proteinExistence type="predicted"/>
<dbReference type="OrthoDB" id="9971592at2759"/>
<accession>A0A0C2X5C8</accession>
<dbReference type="PANTHER" id="PTHR46811">
    <property type="entry name" value="COILED-COIL-HELIX-COILED-COIL-HELIX DOMAIN-CONTAINING PROTEIN 7"/>
    <property type="match status" value="1"/>
</dbReference>
<dbReference type="HOGENOM" id="CLU_157422_4_0_1"/>
<gene>
    <name evidence="6" type="ORF">M408DRAFT_326088</name>
</gene>
<dbReference type="PROSITE" id="PS51808">
    <property type="entry name" value="CHCH"/>
    <property type="match status" value="1"/>
</dbReference>
<dbReference type="Proteomes" id="UP000054097">
    <property type="component" value="Unassembled WGS sequence"/>
</dbReference>
<reference evidence="6 7" key="1">
    <citation type="submission" date="2014-04" db="EMBL/GenBank/DDBJ databases">
        <authorList>
            <consortium name="DOE Joint Genome Institute"/>
            <person name="Kuo A."/>
            <person name="Zuccaro A."/>
            <person name="Kohler A."/>
            <person name="Nagy L.G."/>
            <person name="Floudas D."/>
            <person name="Copeland A."/>
            <person name="Barry K.W."/>
            <person name="Cichocki N."/>
            <person name="Veneault-Fourrey C."/>
            <person name="LaButti K."/>
            <person name="Lindquist E.A."/>
            <person name="Lipzen A."/>
            <person name="Lundell T."/>
            <person name="Morin E."/>
            <person name="Murat C."/>
            <person name="Sun H."/>
            <person name="Tunlid A."/>
            <person name="Henrissat B."/>
            <person name="Grigoriev I.V."/>
            <person name="Hibbett D.S."/>
            <person name="Martin F."/>
            <person name="Nordberg H.P."/>
            <person name="Cantor M.N."/>
            <person name="Hua S.X."/>
        </authorList>
    </citation>
    <scope>NUCLEOTIDE SEQUENCE [LARGE SCALE GENOMIC DNA]</scope>
    <source>
        <strain evidence="6 7">MAFF 305830</strain>
    </source>
</reference>
<dbReference type="InterPro" id="IPR027179">
    <property type="entry name" value="CMC4"/>
</dbReference>
<evidence type="ECO:0000313" key="7">
    <source>
        <dbReference type="Proteomes" id="UP000054097"/>
    </source>
</evidence>
<comment type="subcellular location">
    <subcellularLocation>
        <location evidence="2">Mitochondrion intermembrane space</location>
    </subcellularLocation>
</comment>
<dbReference type="AlphaFoldDB" id="A0A0C2X5C8"/>
<evidence type="ECO:0000256" key="1">
    <source>
        <dbReference type="ARBA" id="ARBA00003875"/>
    </source>
</evidence>
<reference evidence="7" key="2">
    <citation type="submission" date="2015-01" db="EMBL/GenBank/DDBJ databases">
        <title>Evolutionary Origins and Diversification of the Mycorrhizal Mutualists.</title>
        <authorList>
            <consortium name="DOE Joint Genome Institute"/>
            <consortium name="Mycorrhizal Genomics Consortium"/>
            <person name="Kohler A."/>
            <person name="Kuo A."/>
            <person name="Nagy L.G."/>
            <person name="Floudas D."/>
            <person name="Copeland A."/>
            <person name="Barry K.W."/>
            <person name="Cichocki N."/>
            <person name="Veneault-Fourrey C."/>
            <person name="LaButti K."/>
            <person name="Lindquist E.A."/>
            <person name="Lipzen A."/>
            <person name="Lundell T."/>
            <person name="Morin E."/>
            <person name="Murat C."/>
            <person name="Riley R."/>
            <person name="Ohm R."/>
            <person name="Sun H."/>
            <person name="Tunlid A."/>
            <person name="Henrissat B."/>
            <person name="Grigoriev I.V."/>
            <person name="Hibbett D.S."/>
            <person name="Martin F."/>
        </authorList>
    </citation>
    <scope>NUCLEOTIDE SEQUENCE [LARGE SCALE GENOMIC DNA]</scope>
    <source>
        <strain evidence="7">MAFF 305830</strain>
    </source>
</reference>
<sequence>MPSQHTDPCLAASTASMDCLNRNDYNRDECMEYFRAYRECKSQWLKQRRTDRRAGVSNV</sequence>
<dbReference type="SUPFAM" id="SSF47072">
    <property type="entry name" value="Cysteine alpha-hairpin motif"/>
    <property type="match status" value="1"/>
</dbReference>
<evidence type="ECO:0000256" key="4">
    <source>
        <dbReference type="ARBA" id="ARBA00023128"/>
    </source>
</evidence>
<keyword evidence="4" id="KW-0496">Mitochondrion</keyword>
<dbReference type="GO" id="GO:0005758">
    <property type="term" value="C:mitochondrial intermembrane space"/>
    <property type="evidence" value="ECO:0007669"/>
    <property type="project" value="UniProtKB-SubCell"/>
</dbReference>
<dbReference type="InterPro" id="IPR051040">
    <property type="entry name" value="COX23"/>
</dbReference>
<evidence type="ECO:0000256" key="2">
    <source>
        <dbReference type="ARBA" id="ARBA00004569"/>
    </source>
</evidence>
<dbReference type="InterPro" id="IPR009069">
    <property type="entry name" value="Cys_alpha_HP_mot_SF"/>
</dbReference>
<dbReference type="GO" id="GO:0033108">
    <property type="term" value="P:mitochondrial respiratory chain complex assembly"/>
    <property type="evidence" value="ECO:0007669"/>
    <property type="project" value="TreeGrafter"/>
</dbReference>
<keyword evidence="5" id="KW-1015">Disulfide bond</keyword>
<keyword evidence="7" id="KW-1185">Reference proteome</keyword>
<dbReference type="STRING" id="933852.A0A0C2X5C8"/>
<dbReference type="EMBL" id="KN824278">
    <property type="protein sequence ID" value="KIM33328.1"/>
    <property type="molecule type" value="Genomic_DNA"/>
</dbReference>
<evidence type="ECO:0000256" key="3">
    <source>
        <dbReference type="ARBA" id="ARBA00019406"/>
    </source>
</evidence>
<evidence type="ECO:0000313" key="6">
    <source>
        <dbReference type="EMBL" id="KIM33328.1"/>
    </source>
</evidence>
<dbReference type="PANTHER" id="PTHR46811:SF1">
    <property type="entry name" value="COILED-COIL-HELIX-COILED-COIL-HELIX DOMAIN-CONTAINING PROTEIN 7"/>
    <property type="match status" value="1"/>
</dbReference>
<name>A0A0C2X5C8_SERVB</name>
<dbReference type="Pfam" id="PF08991">
    <property type="entry name" value="CMC4"/>
    <property type="match status" value="1"/>
</dbReference>
<dbReference type="Gene3D" id="1.10.287.1130">
    <property type="entry name" value="CytochromE C oxidase copper chaperone"/>
    <property type="match status" value="1"/>
</dbReference>
<protein>
    <recommendedName>
        <fullName evidence="3">Cx9C motif-containing protein 4, mitochondrial</fullName>
    </recommendedName>
</protein>
<comment type="function">
    <text evidence="1">Required for the assembly of cytochrome c oxidase.</text>
</comment>